<comment type="caution">
    <text evidence="2">The sequence shown here is derived from an EMBL/GenBank/DDBJ whole genome shotgun (WGS) entry which is preliminary data.</text>
</comment>
<evidence type="ECO:0000313" key="2">
    <source>
        <dbReference type="EMBL" id="TDG01502.1"/>
    </source>
</evidence>
<dbReference type="Proteomes" id="UP000295606">
    <property type="component" value="Unassembled WGS sequence"/>
</dbReference>
<reference evidence="2 3" key="1">
    <citation type="submission" date="2019-03" db="EMBL/GenBank/DDBJ databases">
        <title>Paraburkholderia sp. isolated from native Mimosa gymnas in Guartela State Park, Brazil.</title>
        <authorList>
            <person name="Paulitsch F."/>
            <person name="Hungria M."/>
            <person name="Delamuta J.R.M."/>
            <person name="Ribeiro R.A."/>
            <person name="Dall'Agnol R."/>
            <person name="Silva J.S.B."/>
        </authorList>
    </citation>
    <scope>NUCLEOTIDE SEQUENCE [LARGE SCALE GENOMIC DNA]</scope>
    <source>
        <strain evidence="2 3">CNPSo 3008</strain>
    </source>
</reference>
<dbReference type="RefSeq" id="WP_133191129.1">
    <property type="nucleotide sequence ID" value="NZ_SMOD01000108.1"/>
</dbReference>
<dbReference type="OrthoDB" id="9893322at2"/>
<sequence>MYFLPTVYSQHGGSLPRTDPRAKADFIAQHVKQGWTESDALARYELWVIRAIDTNPGLDKPSHKKLASAAIESARKQTGDK</sequence>
<dbReference type="EMBL" id="SMOD01000108">
    <property type="protein sequence ID" value="TDG01502.1"/>
    <property type="molecule type" value="Genomic_DNA"/>
</dbReference>
<organism evidence="2 3">
    <name type="scientific">Paraburkholderia guartelaensis</name>
    <dbReference type="NCBI Taxonomy" id="2546446"/>
    <lineage>
        <taxon>Bacteria</taxon>
        <taxon>Pseudomonadati</taxon>
        <taxon>Pseudomonadota</taxon>
        <taxon>Betaproteobacteria</taxon>
        <taxon>Burkholderiales</taxon>
        <taxon>Burkholderiaceae</taxon>
        <taxon>Paraburkholderia</taxon>
    </lineage>
</organism>
<feature type="region of interest" description="Disordered" evidence="1">
    <location>
        <begin position="59"/>
        <end position="81"/>
    </location>
</feature>
<evidence type="ECO:0000256" key="1">
    <source>
        <dbReference type="SAM" id="MobiDB-lite"/>
    </source>
</evidence>
<proteinExistence type="predicted"/>
<name>A0A4R5L268_9BURK</name>
<accession>A0A4R5L268</accession>
<dbReference type="AlphaFoldDB" id="A0A4R5L268"/>
<protein>
    <submittedName>
        <fullName evidence="2">Uncharacterized protein</fullName>
    </submittedName>
</protein>
<evidence type="ECO:0000313" key="3">
    <source>
        <dbReference type="Proteomes" id="UP000295606"/>
    </source>
</evidence>
<gene>
    <name evidence="2" type="ORF">E1N52_42965</name>
</gene>